<comment type="caution">
    <text evidence="2">The sequence shown here is derived from an EMBL/GenBank/DDBJ whole genome shotgun (WGS) entry which is preliminary data.</text>
</comment>
<evidence type="ECO:0000313" key="3">
    <source>
        <dbReference type="Proteomes" id="UP000829685"/>
    </source>
</evidence>
<evidence type="ECO:0000313" key="2">
    <source>
        <dbReference type="EMBL" id="KAI1856596.1"/>
    </source>
</evidence>
<keyword evidence="3" id="KW-1185">Reference proteome</keyword>
<accession>A0A9P9WCG8</accession>
<name>A0A9P9WCG8_9PEZI</name>
<feature type="chain" id="PRO_5040291458" description="Infection structure specific protein" evidence="1">
    <location>
        <begin position="19"/>
        <end position="163"/>
    </location>
</feature>
<protein>
    <recommendedName>
        <fullName evidence="4">Infection structure specific protein</fullName>
    </recommendedName>
</protein>
<gene>
    <name evidence="2" type="ORF">JX265_011555</name>
</gene>
<evidence type="ECO:0008006" key="4">
    <source>
        <dbReference type="Google" id="ProtNLM"/>
    </source>
</evidence>
<proteinExistence type="predicted"/>
<dbReference type="OrthoDB" id="4845881at2759"/>
<dbReference type="AlphaFoldDB" id="A0A9P9WCG8"/>
<organism evidence="2 3">
    <name type="scientific">Neoarthrinium moseri</name>
    <dbReference type="NCBI Taxonomy" id="1658444"/>
    <lineage>
        <taxon>Eukaryota</taxon>
        <taxon>Fungi</taxon>
        <taxon>Dikarya</taxon>
        <taxon>Ascomycota</taxon>
        <taxon>Pezizomycotina</taxon>
        <taxon>Sordariomycetes</taxon>
        <taxon>Xylariomycetidae</taxon>
        <taxon>Amphisphaeriales</taxon>
        <taxon>Apiosporaceae</taxon>
        <taxon>Neoarthrinium</taxon>
    </lineage>
</organism>
<sequence length="163" mass="16834">MRLFTLVISTTSVWNAYAQGIAPTPVAPRDLNSCSTEANKFTSKWATTTAPASLVSAFGAASIDACAMPTITGTNSVEASHWYSSVQSEYISEFRNVYSVCNDVSGFTQVLNAVFSAVATGPACSSIYAQVTSGISTKNVAPRETGLPLAAAALAAGFAVAAF</sequence>
<evidence type="ECO:0000256" key="1">
    <source>
        <dbReference type="SAM" id="SignalP"/>
    </source>
</evidence>
<dbReference type="EMBL" id="JAFIMR010000043">
    <property type="protein sequence ID" value="KAI1856596.1"/>
    <property type="molecule type" value="Genomic_DNA"/>
</dbReference>
<reference evidence="2" key="1">
    <citation type="submission" date="2021-03" db="EMBL/GenBank/DDBJ databases">
        <title>Revisited historic fungal species revealed as producer of novel bioactive compounds through whole genome sequencing and comparative genomics.</title>
        <authorList>
            <person name="Vignolle G.A."/>
            <person name="Hochenegger N."/>
            <person name="Mach R.L."/>
            <person name="Mach-Aigner A.R."/>
            <person name="Javad Rahimi M."/>
            <person name="Salim K.A."/>
            <person name="Chan C.M."/>
            <person name="Lim L.B.L."/>
            <person name="Cai F."/>
            <person name="Druzhinina I.S."/>
            <person name="U'Ren J.M."/>
            <person name="Derntl C."/>
        </authorList>
    </citation>
    <scope>NUCLEOTIDE SEQUENCE</scope>
    <source>
        <strain evidence="2">TUCIM 5799</strain>
    </source>
</reference>
<dbReference type="Proteomes" id="UP000829685">
    <property type="component" value="Unassembled WGS sequence"/>
</dbReference>
<feature type="signal peptide" evidence="1">
    <location>
        <begin position="1"/>
        <end position="18"/>
    </location>
</feature>
<keyword evidence="1" id="KW-0732">Signal</keyword>